<feature type="transmembrane region" description="Helical" evidence="1">
    <location>
        <begin position="90"/>
        <end position="107"/>
    </location>
</feature>
<organism evidence="2 3">
    <name type="scientific">Arthrobacter crusticola</name>
    <dbReference type="NCBI Taxonomy" id="2547960"/>
    <lineage>
        <taxon>Bacteria</taxon>
        <taxon>Bacillati</taxon>
        <taxon>Actinomycetota</taxon>
        <taxon>Actinomycetes</taxon>
        <taxon>Micrococcales</taxon>
        <taxon>Micrococcaceae</taxon>
        <taxon>Arthrobacter</taxon>
    </lineage>
</organism>
<keyword evidence="1" id="KW-0812">Transmembrane</keyword>
<comment type="caution">
    <text evidence="2">The sequence shown here is derived from an EMBL/GenBank/DDBJ whole genome shotgun (WGS) entry which is preliminary data.</text>
</comment>
<name>A0A4R5TYS3_9MICC</name>
<evidence type="ECO:0000313" key="2">
    <source>
        <dbReference type="EMBL" id="TDK26376.1"/>
    </source>
</evidence>
<keyword evidence="1" id="KW-0472">Membrane</keyword>
<evidence type="ECO:0000313" key="3">
    <source>
        <dbReference type="Proteomes" id="UP000295411"/>
    </source>
</evidence>
<dbReference type="EMBL" id="SMTK01000002">
    <property type="protein sequence ID" value="TDK26376.1"/>
    <property type="molecule type" value="Genomic_DNA"/>
</dbReference>
<reference evidence="2 3" key="1">
    <citation type="submission" date="2019-03" db="EMBL/GenBank/DDBJ databases">
        <title>Arthrobacter sp. nov., an bacterium isolated from biocrust in Mu Us Desert.</title>
        <authorList>
            <person name="Lixiong L."/>
        </authorList>
    </citation>
    <scope>NUCLEOTIDE SEQUENCE [LARGE SCALE GENOMIC DNA]</scope>
    <source>
        <strain evidence="2 3">SLN-3</strain>
    </source>
</reference>
<dbReference type="AlphaFoldDB" id="A0A4R5TYS3"/>
<dbReference type="Proteomes" id="UP000295411">
    <property type="component" value="Unassembled WGS sequence"/>
</dbReference>
<evidence type="ECO:0000256" key="1">
    <source>
        <dbReference type="SAM" id="Phobius"/>
    </source>
</evidence>
<feature type="transmembrane region" description="Helical" evidence="1">
    <location>
        <begin position="24"/>
        <end position="45"/>
    </location>
</feature>
<protein>
    <submittedName>
        <fullName evidence="2">Uncharacterized protein</fullName>
    </submittedName>
</protein>
<feature type="transmembrane region" description="Helical" evidence="1">
    <location>
        <begin position="113"/>
        <end position="131"/>
    </location>
</feature>
<dbReference type="RefSeq" id="WP_133402739.1">
    <property type="nucleotide sequence ID" value="NZ_SMTK01000002.1"/>
</dbReference>
<keyword evidence="3" id="KW-1185">Reference proteome</keyword>
<accession>A0A4R5TYS3</accession>
<sequence>MLIREDTSTAAPDPRSDQVMLKGIGAGAVLGLVSGGLILLLPGYWSVGAVPFAMVAGLIAGTAVGLVCTVLGLLLHLLAERFVPVLRAPAAALGAALVPLVTAVGSPGTWHDLWPVLAAAAVAAVLAVWFTRPLRRTPER</sequence>
<feature type="transmembrane region" description="Helical" evidence="1">
    <location>
        <begin position="51"/>
        <end position="78"/>
    </location>
</feature>
<gene>
    <name evidence="2" type="ORF">E2F48_04020</name>
</gene>
<proteinExistence type="predicted"/>
<keyword evidence="1" id="KW-1133">Transmembrane helix</keyword>